<feature type="compositionally biased region" description="Low complexity" evidence="1">
    <location>
        <begin position="122"/>
        <end position="152"/>
    </location>
</feature>
<dbReference type="OrthoDB" id="5198818at2"/>
<organism evidence="2 3">
    <name type="scientific">Actinoplanes regularis</name>
    <dbReference type="NCBI Taxonomy" id="52697"/>
    <lineage>
        <taxon>Bacteria</taxon>
        <taxon>Bacillati</taxon>
        <taxon>Actinomycetota</taxon>
        <taxon>Actinomycetes</taxon>
        <taxon>Micromonosporales</taxon>
        <taxon>Micromonosporaceae</taxon>
        <taxon>Actinoplanes</taxon>
    </lineage>
</organism>
<dbReference type="Proteomes" id="UP000198415">
    <property type="component" value="Unassembled WGS sequence"/>
</dbReference>
<protein>
    <submittedName>
        <fullName evidence="2">Uncharacterized protein</fullName>
    </submittedName>
</protein>
<feature type="region of interest" description="Disordered" evidence="1">
    <location>
        <begin position="81"/>
        <end position="168"/>
    </location>
</feature>
<keyword evidence="3" id="KW-1185">Reference proteome</keyword>
<dbReference type="EMBL" id="FZNR01000010">
    <property type="protein sequence ID" value="SNS14112.1"/>
    <property type="molecule type" value="Genomic_DNA"/>
</dbReference>
<evidence type="ECO:0000256" key="1">
    <source>
        <dbReference type="SAM" id="MobiDB-lite"/>
    </source>
</evidence>
<accession>A0A239C2J8</accession>
<reference evidence="2 3" key="1">
    <citation type="submission" date="2017-06" db="EMBL/GenBank/DDBJ databases">
        <authorList>
            <person name="Kim H.J."/>
            <person name="Triplett B.A."/>
        </authorList>
    </citation>
    <scope>NUCLEOTIDE SEQUENCE [LARGE SCALE GENOMIC DNA]</scope>
    <source>
        <strain evidence="2 3">DSM 43151</strain>
    </source>
</reference>
<dbReference type="RefSeq" id="WP_089295785.1">
    <property type="nucleotide sequence ID" value="NZ_BOMU01000062.1"/>
</dbReference>
<sequence length="204" mass="22290">MIGSNFRRPVAMVLREPIRPVTHHHWDARRSLNLHWDIRAVAAVHRRLTTLPPAARHPAATVSQAGASVPSPPQRLPALVQRATVQHSHHQHSHHQPSAPAGAVPFTGPPRPDRAPVPVPSRRPAVVPQVHHQPSPPGSAAGPAGRSESAPAIHWRDRPGPPEPADRRLPAALTAQDMPVMVDRVVREIDRRLVAARERRGWAG</sequence>
<gene>
    <name evidence="2" type="ORF">SAMN06264365_110256</name>
</gene>
<feature type="compositionally biased region" description="Pro residues" evidence="1">
    <location>
        <begin position="107"/>
        <end position="121"/>
    </location>
</feature>
<evidence type="ECO:0000313" key="2">
    <source>
        <dbReference type="EMBL" id="SNS14112.1"/>
    </source>
</evidence>
<feature type="compositionally biased region" description="Basic and acidic residues" evidence="1">
    <location>
        <begin position="154"/>
        <end position="168"/>
    </location>
</feature>
<evidence type="ECO:0000313" key="3">
    <source>
        <dbReference type="Proteomes" id="UP000198415"/>
    </source>
</evidence>
<dbReference type="AlphaFoldDB" id="A0A239C2J8"/>
<name>A0A239C2J8_9ACTN</name>
<proteinExistence type="predicted"/>